<evidence type="ECO:0000256" key="6">
    <source>
        <dbReference type="ARBA" id="ARBA00023136"/>
    </source>
</evidence>
<feature type="transmembrane region" description="Helical" evidence="7">
    <location>
        <begin position="179"/>
        <end position="202"/>
    </location>
</feature>
<dbReference type="PANTHER" id="PTHR30371">
    <property type="entry name" value="SEC-INDEPENDENT PROTEIN TRANSLOCASE PROTEIN TATC"/>
    <property type="match status" value="1"/>
</dbReference>
<keyword evidence="4 7" id="KW-1133">Transmembrane helix</keyword>
<reference evidence="8" key="1">
    <citation type="submission" date="2022-10" db="EMBL/GenBank/DDBJ databases">
        <title>The WGS of Solirubrobacter ginsenosidimutans DSM 21036.</title>
        <authorList>
            <person name="Jiang Z."/>
        </authorList>
    </citation>
    <scope>NUCLEOTIDE SEQUENCE</scope>
    <source>
        <strain evidence="8">DSM 21036</strain>
    </source>
</reference>
<comment type="similarity">
    <text evidence="7">Belongs to the TatC family.</text>
</comment>
<evidence type="ECO:0000256" key="5">
    <source>
        <dbReference type="ARBA" id="ARBA00023010"/>
    </source>
</evidence>
<dbReference type="Proteomes" id="UP001149140">
    <property type="component" value="Unassembled WGS sequence"/>
</dbReference>
<keyword evidence="2 7" id="KW-0812">Transmembrane</keyword>
<evidence type="ECO:0000256" key="3">
    <source>
        <dbReference type="ARBA" id="ARBA00022927"/>
    </source>
</evidence>
<name>A0A9X3S0G9_9ACTN</name>
<evidence type="ECO:0000313" key="9">
    <source>
        <dbReference type="Proteomes" id="UP001149140"/>
    </source>
</evidence>
<organism evidence="8 9">
    <name type="scientific">Solirubrobacter ginsenosidimutans</name>
    <dbReference type="NCBI Taxonomy" id="490573"/>
    <lineage>
        <taxon>Bacteria</taxon>
        <taxon>Bacillati</taxon>
        <taxon>Actinomycetota</taxon>
        <taxon>Thermoleophilia</taxon>
        <taxon>Solirubrobacterales</taxon>
        <taxon>Solirubrobacteraceae</taxon>
        <taxon>Solirubrobacter</taxon>
    </lineage>
</organism>
<keyword evidence="7" id="KW-1003">Cell membrane</keyword>
<feature type="transmembrane region" description="Helical" evidence="7">
    <location>
        <begin position="146"/>
        <end position="167"/>
    </location>
</feature>
<dbReference type="GO" id="GO:0065002">
    <property type="term" value="P:intracellular protein transmembrane transport"/>
    <property type="evidence" value="ECO:0007669"/>
    <property type="project" value="TreeGrafter"/>
</dbReference>
<keyword evidence="6 7" id="KW-0472">Membrane</keyword>
<keyword evidence="3 7" id="KW-0653">Protein transport</keyword>
<feature type="transmembrane region" description="Helical" evidence="7">
    <location>
        <begin position="23"/>
        <end position="43"/>
    </location>
</feature>
<comment type="caution">
    <text evidence="8">The sequence shown here is derived from an EMBL/GenBank/DDBJ whole genome shotgun (WGS) entry which is preliminary data.</text>
</comment>
<feature type="transmembrane region" description="Helical" evidence="7">
    <location>
        <begin position="222"/>
        <end position="251"/>
    </location>
</feature>
<dbReference type="PANTHER" id="PTHR30371:SF0">
    <property type="entry name" value="SEC-INDEPENDENT PROTEIN TRANSLOCASE PROTEIN TATC, CHLOROPLASTIC-RELATED"/>
    <property type="match status" value="1"/>
</dbReference>
<comment type="caution">
    <text evidence="7">Lacks conserved residue(s) required for the propagation of feature annotation.</text>
</comment>
<keyword evidence="5 7" id="KW-0811">Translocation</keyword>
<dbReference type="EMBL" id="JAPDOD010000015">
    <property type="protein sequence ID" value="MDA0162045.1"/>
    <property type="molecule type" value="Genomic_DNA"/>
</dbReference>
<sequence>MASALRTVAHDDRLSLVEHLTELRVRIVVCLVAFVAATVFCMVENQRILDILNKPLTTTVKPGRNDPLTNGTRFDQRMAIYLKQSAEVNRRTAAAVEDAQLKRDLLALANEGDRVAASAPKLTARKPVTLGVSEPFMQTLKVSASAGLLISLPLILFQLYAFVLPAFSPREKQIALPAMLGIPFLFIGGVVFGYFTVVPSAIRFLQNFNTDAFDVLIQAQPYYKFVLMLLIAMGLLFQIPIGIVAITRVGIVSTSQLAHNRRYAILAIAVLAMLLPGQDPVTMTMLMAPMYVLFEGSILLSWLLDRRAARAHADDEDLVDLEDSLSSSEPVHVTRDQD</sequence>
<proteinExistence type="inferred from homology"/>
<comment type="function">
    <text evidence="7">Part of the twin-arginine translocation (Tat) system that transports large folded proteins containing a characteristic twin-arginine motif in their signal peptide across membranes. Together with TatB, TatC is part of a receptor directly interacting with Tat signal peptides.</text>
</comment>
<keyword evidence="7" id="KW-0813">Transport</keyword>
<dbReference type="GO" id="GO:0033281">
    <property type="term" value="C:TAT protein transport complex"/>
    <property type="evidence" value="ECO:0007669"/>
    <property type="project" value="UniProtKB-UniRule"/>
</dbReference>
<keyword evidence="9" id="KW-1185">Reference proteome</keyword>
<dbReference type="InterPro" id="IPR002033">
    <property type="entry name" value="TatC"/>
</dbReference>
<dbReference type="PROSITE" id="PS01218">
    <property type="entry name" value="TATC"/>
    <property type="match status" value="1"/>
</dbReference>
<evidence type="ECO:0000313" key="8">
    <source>
        <dbReference type="EMBL" id="MDA0162045.1"/>
    </source>
</evidence>
<dbReference type="GO" id="GO:0009977">
    <property type="term" value="F:proton motive force dependent protein transmembrane transporter activity"/>
    <property type="evidence" value="ECO:0007669"/>
    <property type="project" value="TreeGrafter"/>
</dbReference>
<dbReference type="InterPro" id="IPR019820">
    <property type="entry name" value="Sec-indep_translocase_CS"/>
</dbReference>
<evidence type="ECO:0000256" key="7">
    <source>
        <dbReference type="HAMAP-Rule" id="MF_00902"/>
    </source>
</evidence>
<dbReference type="RefSeq" id="WP_270041279.1">
    <property type="nucleotide sequence ID" value="NZ_JAPDOD010000015.1"/>
</dbReference>
<dbReference type="NCBIfam" id="TIGR00945">
    <property type="entry name" value="tatC"/>
    <property type="match status" value="1"/>
</dbReference>
<comment type="subunit">
    <text evidence="7">The Tat system comprises two distinct complexes: a TatABC complex, containing multiple copies of TatA, TatB and TatC subunits, and a separate TatA complex, containing only TatA subunits. Substrates initially bind to the TatABC complex, which probably triggers association of the separate TatA complex to form the active translocon.</text>
</comment>
<dbReference type="Pfam" id="PF00902">
    <property type="entry name" value="TatC"/>
    <property type="match status" value="1"/>
</dbReference>
<dbReference type="GO" id="GO:0043953">
    <property type="term" value="P:protein transport by the Tat complex"/>
    <property type="evidence" value="ECO:0007669"/>
    <property type="project" value="UniProtKB-UniRule"/>
</dbReference>
<evidence type="ECO:0000256" key="4">
    <source>
        <dbReference type="ARBA" id="ARBA00022989"/>
    </source>
</evidence>
<accession>A0A9X3S0G9</accession>
<gene>
    <name evidence="7 8" type="primary">tatC</name>
    <name evidence="8" type="ORF">OM076_17360</name>
</gene>
<protein>
    <recommendedName>
        <fullName evidence="7">Sec-independent protein translocase protein TatC</fullName>
    </recommendedName>
</protein>
<feature type="transmembrane region" description="Helical" evidence="7">
    <location>
        <begin position="284"/>
        <end position="304"/>
    </location>
</feature>
<dbReference type="AlphaFoldDB" id="A0A9X3S0G9"/>
<dbReference type="HAMAP" id="MF_00902">
    <property type="entry name" value="TatC"/>
    <property type="match status" value="1"/>
</dbReference>
<evidence type="ECO:0000256" key="1">
    <source>
        <dbReference type="ARBA" id="ARBA00004141"/>
    </source>
</evidence>
<evidence type="ECO:0000256" key="2">
    <source>
        <dbReference type="ARBA" id="ARBA00022692"/>
    </source>
</evidence>
<comment type="subcellular location">
    <subcellularLocation>
        <location evidence="7">Cell membrane</location>
        <topology evidence="7">Multi-pass membrane protein</topology>
    </subcellularLocation>
    <subcellularLocation>
        <location evidence="1">Membrane</location>
        <topology evidence="1">Multi-pass membrane protein</topology>
    </subcellularLocation>
</comment>